<dbReference type="PROSITE" id="PS50093">
    <property type="entry name" value="PKD"/>
    <property type="match status" value="1"/>
</dbReference>
<reference evidence="3 4" key="1">
    <citation type="submission" date="2014-12" db="EMBL/GenBank/DDBJ databases">
        <title>Genome sequence of Flavobacterium beibuense RSKm HC5.</title>
        <authorList>
            <person name="Kim J.F."/>
            <person name="Song J.Y."/>
            <person name="Kwak M.-J."/>
            <person name="Lee S.-W."/>
        </authorList>
    </citation>
    <scope>NUCLEOTIDE SEQUENCE [LARGE SCALE GENOMIC DNA]</scope>
    <source>
        <strain evidence="3 4">RSKm HC5</strain>
    </source>
</reference>
<dbReference type="Gene3D" id="2.60.40.740">
    <property type="match status" value="1"/>
</dbReference>
<keyword evidence="1" id="KW-0732">Signal</keyword>
<dbReference type="EMBL" id="JUIW01000009">
    <property type="protein sequence ID" value="RYJ41786.1"/>
    <property type="molecule type" value="Genomic_DNA"/>
</dbReference>
<organism evidence="3 4">
    <name type="scientific">Flavobacterium beibuense</name>
    <dbReference type="NCBI Taxonomy" id="657326"/>
    <lineage>
        <taxon>Bacteria</taxon>
        <taxon>Pseudomonadati</taxon>
        <taxon>Bacteroidota</taxon>
        <taxon>Flavobacteriia</taxon>
        <taxon>Flavobacteriales</taxon>
        <taxon>Flavobacteriaceae</taxon>
        <taxon>Flavobacterium</taxon>
    </lineage>
</organism>
<evidence type="ECO:0000256" key="1">
    <source>
        <dbReference type="SAM" id="SignalP"/>
    </source>
</evidence>
<dbReference type="Proteomes" id="UP000289775">
    <property type="component" value="Unassembled WGS sequence"/>
</dbReference>
<dbReference type="InterPro" id="IPR026341">
    <property type="entry name" value="T9SS_type_B"/>
</dbReference>
<dbReference type="OrthoDB" id="9765926at2"/>
<comment type="caution">
    <text evidence="3">The sequence shown here is derived from an EMBL/GenBank/DDBJ whole genome shotgun (WGS) entry which is preliminary data.</text>
</comment>
<evidence type="ECO:0000259" key="2">
    <source>
        <dbReference type="PROSITE" id="PS50093"/>
    </source>
</evidence>
<dbReference type="InterPro" id="IPR035986">
    <property type="entry name" value="PKD_dom_sf"/>
</dbReference>
<name>A0A444W803_9FLAO</name>
<protein>
    <submittedName>
        <fullName evidence="3">Putative cell surface protein</fullName>
    </submittedName>
</protein>
<accession>A0A444W803</accession>
<dbReference type="AlphaFoldDB" id="A0A444W803"/>
<dbReference type="SMART" id="SM00089">
    <property type="entry name" value="PKD"/>
    <property type="match status" value="2"/>
</dbReference>
<dbReference type="Pfam" id="PF18911">
    <property type="entry name" value="PKD_4"/>
    <property type="match status" value="1"/>
</dbReference>
<dbReference type="SUPFAM" id="SSF101908">
    <property type="entry name" value="Putative isomerase YbhE"/>
    <property type="match status" value="1"/>
</dbReference>
<evidence type="ECO:0000313" key="4">
    <source>
        <dbReference type="Proteomes" id="UP000289775"/>
    </source>
</evidence>
<dbReference type="Pfam" id="PF13585">
    <property type="entry name" value="CHU_C"/>
    <property type="match status" value="1"/>
</dbReference>
<dbReference type="InterPro" id="IPR013783">
    <property type="entry name" value="Ig-like_fold"/>
</dbReference>
<dbReference type="InterPro" id="IPR022409">
    <property type="entry name" value="PKD/Chitinase_dom"/>
</dbReference>
<dbReference type="SUPFAM" id="SSF49299">
    <property type="entry name" value="PKD domain"/>
    <property type="match status" value="1"/>
</dbReference>
<dbReference type="Gene3D" id="2.60.40.10">
    <property type="entry name" value="Immunoglobulins"/>
    <property type="match status" value="1"/>
</dbReference>
<proteinExistence type="predicted"/>
<feature type="domain" description="PKD" evidence="2">
    <location>
        <begin position="447"/>
        <end position="495"/>
    </location>
</feature>
<dbReference type="NCBIfam" id="TIGR04131">
    <property type="entry name" value="Bac_Flav_CTERM"/>
    <property type="match status" value="1"/>
</dbReference>
<feature type="signal peptide" evidence="1">
    <location>
        <begin position="1"/>
        <end position="18"/>
    </location>
</feature>
<gene>
    <name evidence="3" type="ORF">NU09_2711</name>
</gene>
<dbReference type="RefSeq" id="WP_129751797.1">
    <property type="nucleotide sequence ID" value="NZ_JUIW01000009.1"/>
</dbReference>
<dbReference type="InterPro" id="IPR000601">
    <property type="entry name" value="PKD_dom"/>
</dbReference>
<feature type="chain" id="PRO_5019420766" evidence="1">
    <location>
        <begin position="19"/>
        <end position="831"/>
    </location>
</feature>
<sequence>MKKITVLLFLFFTVFAFAQKEANYWYFGNNAGIHFLDDGSVVPLGDSSMTTNEGCSSISDAQGNLLFYTDGRTVWDKNHIIMPNGNYLGGTGLLGDPSSTQSGIIVPKADDPNIYYIFTVDEPHHENTATYPNPFPGPYADGSTIPASDDGLNNGFNYSIVDLSVTGANGSEGDITTRNVHLVTYNPAIIDEIKYKCSEKITAVKNADGTGYWVITQFIDRFYAFLVDADGVNETPVVSQLLPVIPTSGYRRNAIGCLKISPTGNKLAIAHMQAGTETGGSESNGMVYLYDFNNSTGVVSNPLLIKENTLPYGVEFSPSGKKLYACYDTANVISGIYQYNLEATNIPGSEIFIIDTPQSGTLQLGPNGKIYRAVVSSQNLDVINNPEETGAACGYQQNGITLANGTSCFFGLPPFITSFFYASIEIENTCLGDTSEFTLAFTNQFDSIEWDFGDGSPTSAEINPTHVYTDAGTYNVVAIIEYTGESFTFSQNVTIAEVPVANTADNLRECDTGSDGIENFTLGDNTNAILGNQDPQDYEVFYYESLTNAQLSSGALNPDSYNNTSDPQTIYARVQNKNNTNCYAITTFTIGTMGVPGIDDTAEARICANTGDPVTLSTGITGAQYTYEWSNGRTTPTIQVTRSGTFSVEVTNANGCSKTQTFTVIPSDVAIIEDIDITDLTDNNTVTVHVSPTGGVNTTYEFSIDRPHGPFQESNHFEKVEPGLHTVYVSDVNGCGVVFKEISILSIPKFFTPNGDGVHDTWDIVGMNFKFYQNSTIYIYDRYGKLIANIDPKGSGWDGTYNGHPLPSTDYWYVVELDDGRTVKGHFSMIR</sequence>
<keyword evidence="4" id="KW-1185">Reference proteome</keyword>
<dbReference type="CDD" id="cd00146">
    <property type="entry name" value="PKD"/>
    <property type="match status" value="1"/>
</dbReference>
<evidence type="ECO:0000313" key="3">
    <source>
        <dbReference type="EMBL" id="RYJ41786.1"/>
    </source>
</evidence>